<accession>A0A225UPK4</accession>
<name>A0A225UPK4_9STRA</name>
<proteinExistence type="predicted"/>
<feature type="region of interest" description="Disordered" evidence="1">
    <location>
        <begin position="88"/>
        <end position="148"/>
    </location>
</feature>
<organism evidence="2 3">
    <name type="scientific">Phytophthora megakarya</name>
    <dbReference type="NCBI Taxonomy" id="4795"/>
    <lineage>
        <taxon>Eukaryota</taxon>
        <taxon>Sar</taxon>
        <taxon>Stramenopiles</taxon>
        <taxon>Oomycota</taxon>
        <taxon>Peronosporomycetes</taxon>
        <taxon>Peronosporales</taxon>
        <taxon>Peronosporaceae</taxon>
        <taxon>Phytophthora</taxon>
    </lineage>
</organism>
<comment type="caution">
    <text evidence="2">The sequence shown here is derived from an EMBL/GenBank/DDBJ whole genome shotgun (WGS) entry which is preliminary data.</text>
</comment>
<feature type="compositionally biased region" description="Basic residues" evidence="1">
    <location>
        <begin position="96"/>
        <end position="112"/>
    </location>
</feature>
<protein>
    <submittedName>
        <fullName evidence="2">Uncharacterized protein</fullName>
    </submittedName>
</protein>
<dbReference type="Proteomes" id="UP000198211">
    <property type="component" value="Unassembled WGS sequence"/>
</dbReference>
<feature type="compositionally biased region" description="Basic and acidic residues" evidence="1">
    <location>
        <begin position="123"/>
        <end position="133"/>
    </location>
</feature>
<dbReference type="EMBL" id="NBNE01013499">
    <property type="protein sequence ID" value="OWY95044.1"/>
    <property type="molecule type" value="Genomic_DNA"/>
</dbReference>
<evidence type="ECO:0000313" key="2">
    <source>
        <dbReference type="EMBL" id="OWY95044.1"/>
    </source>
</evidence>
<evidence type="ECO:0000313" key="3">
    <source>
        <dbReference type="Proteomes" id="UP000198211"/>
    </source>
</evidence>
<feature type="compositionally biased region" description="Low complexity" evidence="1">
    <location>
        <begin position="49"/>
        <end position="70"/>
    </location>
</feature>
<keyword evidence="3" id="KW-1185">Reference proteome</keyword>
<evidence type="ECO:0000256" key="1">
    <source>
        <dbReference type="SAM" id="MobiDB-lite"/>
    </source>
</evidence>
<reference evidence="3" key="1">
    <citation type="submission" date="2017-03" db="EMBL/GenBank/DDBJ databases">
        <title>Phytopthora megakarya and P. palmivora, two closely related causual agents of cacao black pod achieved similar genome size and gene model numbers by different mechanisms.</title>
        <authorList>
            <person name="Ali S."/>
            <person name="Shao J."/>
            <person name="Larry D.J."/>
            <person name="Kronmiller B."/>
            <person name="Shen D."/>
            <person name="Strem M.D."/>
            <person name="Melnick R.L."/>
            <person name="Guiltinan M.J."/>
            <person name="Tyler B.M."/>
            <person name="Meinhardt L.W."/>
            <person name="Bailey B.A."/>
        </authorList>
    </citation>
    <scope>NUCLEOTIDE SEQUENCE [LARGE SCALE GENOMIC DNA]</scope>
    <source>
        <strain evidence="3">zdho120</strain>
    </source>
</reference>
<feature type="region of interest" description="Disordered" evidence="1">
    <location>
        <begin position="39"/>
        <end position="72"/>
    </location>
</feature>
<sequence>MGPRRTQTRQQYKHFMTKIDGIDPVKLLLLLRQHAQYLDGERDDDVDLPDTTQATATPARTPAPVRRPPTGNTASYLAAATALEAARAAKELKGKEKQRKRRSSRCKGRTGKTRYSQEENVQETDRGHRACEKKGRRRRMRWHVQNPR</sequence>
<dbReference type="AlphaFoldDB" id="A0A225UPK4"/>
<gene>
    <name evidence="2" type="ORF">PHMEG_00035064</name>
</gene>